<comment type="catalytic activity">
    <reaction evidence="13">
        <text>L-seryl-[protein] + ATP = O-phospho-L-seryl-[protein] + ADP + H(+)</text>
        <dbReference type="Rhea" id="RHEA:17989"/>
        <dbReference type="Rhea" id="RHEA-COMP:9863"/>
        <dbReference type="Rhea" id="RHEA-COMP:11604"/>
        <dbReference type="ChEBI" id="CHEBI:15378"/>
        <dbReference type="ChEBI" id="CHEBI:29999"/>
        <dbReference type="ChEBI" id="CHEBI:30616"/>
        <dbReference type="ChEBI" id="CHEBI:83421"/>
        <dbReference type="ChEBI" id="CHEBI:456216"/>
        <dbReference type="EC" id="2.7.11.1"/>
    </reaction>
</comment>
<dbReference type="PROSITE" id="PS00109">
    <property type="entry name" value="PROTEIN_KINASE_TYR"/>
    <property type="match status" value="1"/>
</dbReference>
<dbReference type="EC" id="2.7.11.1" evidence="2"/>
<evidence type="ECO:0000256" key="6">
    <source>
        <dbReference type="ARBA" id="ARBA00022692"/>
    </source>
</evidence>
<comment type="catalytic activity">
    <reaction evidence="12">
        <text>L-threonyl-[protein] + ATP = O-phospho-L-threonyl-[protein] + ADP + H(+)</text>
        <dbReference type="Rhea" id="RHEA:46608"/>
        <dbReference type="Rhea" id="RHEA-COMP:11060"/>
        <dbReference type="Rhea" id="RHEA-COMP:11605"/>
        <dbReference type="ChEBI" id="CHEBI:15378"/>
        <dbReference type="ChEBI" id="CHEBI:30013"/>
        <dbReference type="ChEBI" id="CHEBI:30616"/>
        <dbReference type="ChEBI" id="CHEBI:61977"/>
        <dbReference type="ChEBI" id="CHEBI:456216"/>
        <dbReference type="EC" id="2.7.11.1"/>
    </reaction>
</comment>
<evidence type="ECO:0000256" key="11">
    <source>
        <dbReference type="ARBA" id="ARBA00023136"/>
    </source>
</evidence>
<feature type="region of interest" description="Disordered" evidence="14">
    <location>
        <begin position="154"/>
        <end position="180"/>
    </location>
</feature>
<evidence type="ECO:0000256" key="3">
    <source>
        <dbReference type="ARBA" id="ARBA00022475"/>
    </source>
</evidence>
<dbReference type="GO" id="GO:0005524">
    <property type="term" value="F:ATP binding"/>
    <property type="evidence" value="ECO:0007669"/>
    <property type="project" value="UniProtKB-KW"/>
</dbReference>
<evidence type="ECO:0000313" key="16">
    <source>
        <dbReference type="EMBL" id="KAF7824796.1"/>
    </source>
</evidence>
<dbReference type="PANTHER" id="PTHR47982:SF42">
    <property type="entry name" value="PROTEIN KINASE DOMAIN-CONTAINING PROTEIN"/>
    <property type="match status" value="1"/>
</dbReference>
<evidence type="ECO:0000256" key="1">
    <source>
        <dbReference type="ARBA" id="ARBA00004162"/>
    </source>
</evidence>
<accession>A0A834WMK7</accession>
<keyword evidence="7" id="KW-0547">Nucleotide-binding</keyword>
<keyword evidence="10" id="KW-1133">Transmembrane helix</keyword>
<evidence type="ECO:0000256" key="7">
    <source>
        <dbReference type="ARBA" id="ARBA00022741"/>
    </source>
</evidence>
<dbReference type="PROSITE" id="PS50011">
    <property type="entry name" value="PROTEIN_KINASE_DOM"/>
    <property type="match status" value="1"/>
</dbReference>
<keyword evidence="6" id="KW-0812">Transmembrane</keyword>
<evidence type="ECO:0000256" key="4">
    <source>
        <dbReference type="ARBA" id="ARBA00022527"/>
    </source>
</evidence>
<keyword evidence="8 16" id="KW-0418">Kinase</keyword>
<dbReference type="InterPro" id="IPR047117">
    <property type="entry name" value="PERK1-13-like"/>
</dbReference>
<dbReference type="GO" id="GO:0005886">
    <property type="term" value="C:plasma membrane"/>
    <property type="evidence" value="ECO:0007669"/>
    <property type="project" value="UniProtKB-SubCell"/>
</dbReference>
<gene>
    <name evidence="16" type="ORF">G2W53_022940</name>
</gene>
<dbReference type="Gene3D" id="1.10.510.10">
    <property type="entry name" value="Transferase(Phosphotransferase) domain 1"/>
    <property type="match status" value="1"/>
</dbReference>
<keyword evidence="16" id="KW-0675">Receptor</keyword>
<evidence type="ECO:0000256" key="12">
    <source>
        <dbReference type="ARBA" id="ARBA00047899"/>
    </source>
</evidence>
<dbReference type="Gene3D" id="3.30.200.20">
    <property type="entry name" value="Phosphorylase Kinase, domain 1"/>
    <property type="match status" value="1"/>
</dbReference>
<comment type="caution">
    <text evidence="16">The sequence shown here is derived from an EMBL/GenBank/DDBJ whole genome shotgun (WGS) entry which is preliminary data.</text>
</comment>
<keyword evidence="4" id="KW-0723">Serine/threonine-protein kinase</keyword>
<sequence length="589" mass="65660">MMSTVTSVGYILDQASMHIEDSMDSIDVTSESFQDVGEIKEIEGIKEALLEIAQAIREWNAMYEKVNQKLPISEAEVWKLLEDLKIEDQLFNYCYLYLIDHPNMVGGLIGCPNDKRKELLLLMVFGSSNPPRFPSKTWREKLQIFGFKAHKTHQTEMNHTGTPDDQQTRSEEGEAASEMAGEEEFKNGVCHVCKNRRPRIGEKRELTYGEVYGATEGFCAKNFVSEGGVGAVYKGELHGMKIAVKKQRSGAGNVEAADKEFKCEVDVLSSVRHENVVVLLGSCSEGSHRLLVYEYVCNGSLNQHLSEYCRKPLSWQNRIKIAVGAAKGLLYLHHNNIIHRDITPNNILVTHDYETLLGDFGLATRVGEEESSYSGEICVGNEGYLAPEFLEFGKLSTKTDVYSFGVILLHLITGMRITDKKRLGDKTLVEWARPLLEERKCGSLIDKRIMKSHDCHQFYCMSQLAQCCLTKDPHKRLTMATVVEALSDIMEGCTCSHKECNARQSFKIEVAPNGETQPLLYGEEESDSIALVGGGVLMKTSTDSSKGGGGDVPQLPKSVSGYWSEGSSNFTASKLGLEVEEVPFESEWL</sequence>
<evidence type="ECO:0000256" key="5">
    <source>
        <dbReference type="ARBA" id="ARBA00022679"/>
    </source>
</evidence>
<name>A0A834WMK7_9FABA</name>
<evidence type="ECO:0000259" key="15">
    <source>
        <dbReference type="PROSITE" id="PS50011"/>
    </source>
</evidence>
<evidence type="ECO:0000256" key="2">
    <source>
        <dbReference type="ARBA" id="ARBA00012513"/>
    </source>
</evidence>
<keyword evidence="3" id="KW-1003">Cell membrane</keyword>
<organism evidence="16 17">
    <name type="scientific">Senna tora</name>
    <dbReference type="NCBI Taxonomy" id="362788"/>
    <lineage>
        <taxon>Eukaryota</taxon>
        <taxon>Viridiplantae</taxon>
        <taxon>Streptophyta</taxon>
        <taxon>Embryophyta</taxon>
        <taxon>Tracheophyta</taxon>
        <taxon>Spermatophyta</taxon>
        <taxon>Magnoliopsida</taxon>
        <taxon>eudicotyledons</taxon>
        <taxon>Gunneridae</taxon>
        <taxon>Pentapetalae</taxon>
        <taxon>rosids</taxon>
        <taxon>fabids</taxon>
        <taxon>Fabales</taxon>
        <taxon>Fabaceae</taxon>
        <taxon>Caesalpinioideae</taxon>
        <taxon>Cassia clade</taxon>
        <taxon>Senna</taxon>
    </lineage>
</organism>
<dbReference type="InterPro" id="IPR000719">
    <property type="entry name" value="Prot_kinase_dom"/>
</dbReference>
<evidence type="ECO:0000256" key="13">
    <source>
        <dbReference type="ARBA" id="ARBA00048679"/>
    </source>
</evidence>
<evidence type="ECO:0000256" key="10">
    <source>
        <dbReference type="ARBA" id="ARBA00022989"/>
    </source>
</evidence>
<feature type="domain" description="Protein kinase" evidence="15">
    <location>
        <begin position="218"/>
        <end position="490"/>
    </location>
</feature>
<dbReference type="GO" id="GO:0004674">
    <property type="term" value="F:protein serine/threonine kinase activity"/>
    <property type="evidence" value="ECO:0007669"/>
    <property type="project" value="UniProtKB-KW"/>
</dbReference>
<dbReference type="Proteomes" id="UP000634136">
    <property type="component" value="Unassembled WGS sequence"/>
</dbReference>
<dbReference type="InterPro" id="IPR001245">
    <property type="entry name" value="Ser-Thr/Tyr_kinase_cat_dom"/>
</dbReference>
<dbReference type="AlphaFoldDB" id="A0A834WMK7"/>
<keyword evidence="17" id="KW-1185">Reference proteome</keyword>
<evidence type="ECO:0000256" key="14">
    <source>
        <dbReference type="SAM" id="MobiDB-lite"/>
    </source>
</evidence>
<evidence type="ECO:0000256" key="8">
    <source>
        <dbReference type="ARBA" id="ARBA00022777"/>
    </source>
</evidence>
<feature type="compositionally biased region" description="Polar residues" evidence="14">
    <location>
        <begin position="155"/>
        <end position="165"/>
    </location>
</feature>
<dbReference type="Pfam" id="PF07714">
    <property type="entry name" value="PK_Tyr_Ser-Thr"/>
    <property type="match status" value="1"/>
</dbReference>
<keyword evidence="5" id="KW-0808">Transferase</keyword>
<proteinExistence type="predicted"/>
<comment type="subcellular location">
    <subcellularLocation>
        <location evidence="1">Cell membrane</location>
        <topology evidence="1">Single-pass membrane protein</topology>
    </subcellularLocation>
</comment>
<dbReference type="EMBL" id="JAAIUW010000007">
    <property type="protein sequence ID" value="KAF7824796.1"/>
    <property type="molecule type" value="Genomic_DNA"/>
</dbReference>
<evidence type="ECO:0000256" key="9">
    <source>
        <dbReference type="ARBA" id="ARBA00022840"/>
    </source>
</evidence>
<keyword evidence="9" id="KW-0067">ATP-binding</keyword>
<dbReference type="SUPFAM" id="SSF56112">
    <property type="entry name" value="Protein kinase-like (PK-like)"/>
    <property type="match status" value="1"/>
</dbReference>
<reference evidence="16" key="1">
    <citation type="submission" date="2020-09" db="EMBL/GenBank/DDBJ databases">
        <title>Genome-Enabled Discovery of Anthraquinone Biosynthesis in Senna tora.</title>
        <authorList>
            <person name="Kang S.-H."/>
            <person name="Pandey R.P."/>
            <person name="Lee C.-M."/>
            <person name="Sim J.-S."/>
            <person name="Jeong J.-T."/>
            <person name="Choi B.-S."/>
            <person name="Jung M."/>
            <person name="Ginzburg D."/>
            <person name="Zhao K."/>
            <person name="Won S.Y."/>
            <person name="Oh T.-J."/>
            <person name="Yu Y."/>
            <person name="Kim N.-H."/>
            <person name="Lee O.R."/>
            <person name="Lee T.-H."/>
            <person name="Bashyal P."/>
            <person name="Kim T.-S."/>
            <person name="Lee W.-H."/>
            <person name="Kawkins C."/>
            <person name="Kim C.-K."/>
            <person name="Kim J.S."/>
            <person name="Ahn B.O."/>
            <person name="Rhee S.Y."/>
            <person name="Sohng J.K."/>
        </authorList>
    </citation>
    <scope>NUCLEOTIDE SEQUENCE</scope>
    <source>
        <tissue evidence="16">Leaf</tissue>
    </source>
</reference>
<dbReference type="OrthoDB" id="4062651at2759"/>
<dbReference type="InterPro" id="IPR011009">
    <property type="entry name" value="Kinase-like_dom_sf"/>
</dbReference>
<dbReference type="InterPro" id="IPR008266">
    <property type="entry name" value="Tyr_kinase_AS"/>
</dbReference>
<protein>
    <recommendedName>
        <fullName evidence="2">non-specific serine/threonine protein kinase</fullName>
        <ecNumber evidence="2">2.7.11.1</ecNumber>
    </recommendedName>
</protein>
<dbReference type="PANTHER" id="PTHR47982">
    <property type="entry name" value="PROLINE-RICH RECEPTOR-LIKE PROTEIN KINASE PERK4"/>
    <property type="match status" value="1"/>
</dbReference>
<evidence type="ECO:0000313" key="17">
    <source>
        <dbReference type="Proteomes" id="UP000634136"/>
    </source>
</evidence>
<keyword evidence="11" id="KW-0472">Membrane</keyword>